<feature type="transmembrane region" description="Helical" evidence="1">
    <location>
        <begin position="39"/>
        <end position="62"/>
    </location>
</feature>
<dbReference type="AlphaFoldDB" id="A0A8J5CEZ9"/>
<gene>
    <name evidence="2" type="ORF">ZIOFF_068579</name>
</gene>
<dbReference type="Proteomes" id="UP000734854">
    <property type="component" value="Unassembled WGS sequence"/>
</dbReference>
<protein>
    <recommendedName>
        <fullName evidence="4">Nuclease HARBI1</fullName>
    </recommendedName>
</protein>
<reference evidence="2 3" key="1">
    <citation type="submission" date="2020-08" db="EMBL/GenBank/DDBJ databases">
        <title>Plant Genome Project.</title>
        <authorList>
            <person name="Zhang R.-G."/>
        </authorList>
    </citation>
    <scope>NUCLEOTIDE SEQUENCE [LARGE SCALE GENOMIC DNA]</scope>
    <source>
        <tissue evidence="2">Rhizome</tissue>
    </source>
</reference>
<accession>A0A8J5CEZ9</accession>
<feature type="transmembrane region" description="Helical" evidence="1">
    <location>
        <begin position="82"/>
        <end position="102"/>
    </location>
</feature>
<keyword evidence="3" id="KW-1185">Reference proteome</keyword>
<keyword evidence="1" id="KW-0812">Transmembrane</keyword>
<evidence type="ECO:0000313" key="3">
    <source>
        <dbReference type="Proteomes" id="UP000734854"/>
    </source>
</evidence>
<proteinExistence type="predicted"/>
<keyword evidence="1" id="KW-1133">Transmembrane helix</keyword>
<sequence>MCSQIFLTTSIRVLSWTPRNFLNAGDTGTGFRKPTFGGVAAAAAGGAGAATFVTTLAAAASFAPPLAAAMSTLQLPRTLDMASAAAAFLSLGIEAATMPFGFPILAEMSRYDVETVSEIVLACCILHNFLVDFDPDEEIIAQVDRDLMNNEPDHGLANGAIARGEDG</sequence>
<name>A0A8J5CEZ9_ZINOF</name>
<comment type="caution">
    <text evidence="2">The sequence shown here is derived from an EMBL/GenBank/DDBJ whole genome shotgun (WGS) entry which is preliminary data.</text>
</comment>
<evidence type="ECO:0000256" key="1">
    <source>
        <dbReference type="SAM" id="Phobius"/>
    </source>
</evidence>
<evidence type="ECO:0008006" key="4">
    <source>
        <dbReference type="Google" id="ProtNLM"/>
    </source>
</evidence>
<evidence type="ECO:0000313" key="2">
    <source>
        <dbReference type="EMBL" id="KAG6474641.1"/>
    </source>
</evidence>
<dbReference type="EMBL" id="JACMSC010000019">
    <property type="protein sequence ID" value="KAG6474641.1"/>
    <property type="molecule type" value="Genomic_DNA"/>
</dbReference>
<keyword evidence="1" id="KW-0472">Membrane</keyword>
<organism evidence="2 3">
    <name type="scientific">Zingiber officinale</name>
    <name type="common">Ginger</name>
    <name type="synonym">Amomum zingiber</name>
    <dbReference type="NCBI Taxonomy" id="94328"/>
    <lineage>
        <taxon>Eukaryota</taxon>
        <taxon>Viridiplantae</taxon>
        <taxon>Streptophyta</taxon>
        <taxon>Embryophyta</taxon>
        <taxon>Tracheophyta</taxon>
        <taxon>Spermatophyta</taxon>
        <taxon>Magnoliopsida</taxon>
        <taxon>Liliopsida</taxon>
        <taxon>Zingiberales</taxon>
        <taxon>Zingiberaceae</taxon>
        <taxon>Zingiber</taxon>
    </lineage>
</organism>